<keyword evidence="5" id="KW-1185">Reference proteome</keyword>
<dbReference type="PIRSF" id="PIRSF000390">
    <property type="entry name" value="PLP_StrS"/>
    <property type="match status" value="1"/>
</dbReference>
<organism evidence="4 5">
    <name type="scientific">Candidatus Methanoperedens nitratireducens</name>
    <dbReference type="NCBI Taxonomy" id="1392998"/>
    <lineage>
        <taxon>Archaea</taxon>
        <taxon>Methanobacteriati</taxon>
        <taxon>Methanobacteriota</taxon>
        <taxon>Stenosarchaea group</taxon>
        <taxon>Methanomicrobia</taxon>
        <taxon>Methanosarcinales</taxon>
        <taxon>ANME-2 cluster</taxon>
        <taxon>Candidatus Methanoperedentaceae</taxon>
        <taxon>Candidatus Methanoperedens</taxon>
    </lineage>
</organism>
<evidence type="ECO:0000256" key="3">
    <source>
        <dbReference type="RuleBase" id="RU004508"/>
    </source>
</evidence>
<dbReference type="Proteomes" id="UP000218615">
    <property type="component" value="Unassembled WGS sequence"/>
</dbReference>
<keyword evidence="1 3" id="KW-0663">Pyridoxal phosphate</keyword>
<dbReference type="Gene3D" id="3.40.640.10">
    <property type="entry name" value="Type I PLP-dependent aspartate aminotransferase-like (Major domain)"/>
    <property type="match status" value="1"/>
</dbReference>
<comment type="similarity">
    <text evidence="2 3">Belongs to the DegT/DnrJ/EryC1 family.</text>
</comment>
<accession>A0A284VUL6</accession>
<gene>
    <name evidence="4" type="primary">degT</name>
    <name evidence="4" type="ORF">MNV_990021</name>
</gene>
<evidence type="ECO:0000256" key="2">
    <source>
        <dbReference type="ARBA" id="ARBA00037999"/>
    </source>
</evidence>
<protein>
    <submittedName>
        <fullName evidence="4">Pleiotropic regulatory protein</fullName>
    </submittedName>
</protein>
<evidence type="ECO:0000313" key="5">
    <source>
        <dbReference type="Proteomes" id="UP000218615"/>
    </source>
</evidence>
<reference evidence="5" key="1">
    <citation type="submission" date="2017-06" db="EMBL/GenBank/DDBJ databases">
        <authorList>
            <person name="Cremers G."/>
        </authorList>
    </citation>
    <scope>NUCLEOTIDE SEQUENCE [LARGE SCALE GENOMIC DNA]</scope>
</reference>
<evidence type="ECO:0000313" key="4">
    <source>
        <dbReference type="EMBL" id="SNQ62980.1"/>
    </source>
</evidence>
<name>A0A284VUL6_9EURY</name>
<dbReference type="AlphaFoldDB" id="A0A284VUL6"/>
<dbReference type="InterPro" id="IPR000653">
    <property type="entry name" value="DegT/StrS_aminotransferase"/>
</dbReference>
<dbReference type="PANTHER" id="PTHR30244">
    <property type="entry name" value="TRANSAMINASE"/>
    <property type="match status" value="1"/>
</dbReference>
<proteinExistence type="inferred from homology"/>
<dbReference type="Gene3D" id="3.90.1150.10">
    <property type="entry name" value="Aspartate Aminotransferase, domain 1"/>
    <property type="match status" value="1"/>
</dbReference>
<evidence type="ECO:0000256" key="1">
    <source>
        <dbReference type="ARBA" id="ARBA00022898"/>
    </source>
</evidence>
<dbReference type="GO" id="GO:0008483">
    <property type="term" value="F:transaminase activity"/>
    <property type="evidence" value="ECO:0007669"/>
    <property type="project" value="TreeGrafter"/>
</dbReference>
<dbReference type="SUPFAM" id="SSF53383">
    <property type="entry name" value="PLP-dependent transferases"/>
    <property type="match status" value="1"/>
</dbReference>
<dbReference type="Pfam" id="PF01041">
    <property type="entry name" value="DegT_DnrJ_EryC1"/>
    <property type="match status" value="1"/>
</dbReference>
<dbReference type="InterPro" id="IPR015424">
    <property type="entry name" value="PyrdxlP-dep_Trfase"/>
</dbReference>
<dbReference type="EMBL" id="FZMP01000250">
    <property type="protein sequence ID" value="SNQ62980.1"/>
    <property type="molecule type" value="Genomic_DNA"/>
</dbReference>
<dbReference type="FunFam" id="3.40.640.10:FF:000089">
    <property type="entry name" value="Aminotransferase, DegT/DnrJ/EryC1/StrS family"/>
    <property type="match status" value="1"/>
</dbReference>
<dbReference type="InterPro" id="IPR015421">
    <property type="entry name" value="PyrdxlP-dep_Trfase_major"/>
</dbReference>
<dbReference type="GO" id="GO:0000271">
    <property type="term" value="P:polysaccharide biosynthetic process"/>
    <property type="evidence" value="ECO:0007669"/>
    <property type="project" value="TreeGrafter"/>
</dbReference>
<sequence>MGSLCTKCRSIRMILCGNPLSQYLSHKSQIDEAILSVLNKGWYILGEEVKTFEEEFAKYIGVSYGVGVGSGTEALHIALTACGVTSGDEVITVSHTAVATVAAIDLAGARPVLVDIEPDFYTIEPDNLEKAITPKTKAIIPVHLYGQPSNLEPILEVARKYNLRIIEDCAQAHGAMYKGKRVGSLGDISCFSFYPTKNLGAIGDGGMIVTNNSELAQKAKLLREYGWAERYISHISGWNSRLDEIQAAMLRVKLRHLDEDNLKRIHLAKLYENELANTNLILPKHRKNTTHVYHLYVVRSKYRDELQAFLRNKGIVALIHYPVPIHLQPAYEGRISCDNTLSETETASKEILSLPMYPELTDSDVMTVADAIREFNNKGF</sequence>
<dbReference type="GO" id="GO:0030170">
    <property type="term" value="F:pyridoxal phosphate binding"/>
    <property type="evidence" value="ECO:0007669"/>
    <property type="project" value="UniProtKB-ARBA"/>
</dbReference>
<dbReference type="InterPro" id="IPR015422">
    <property type="entry name" value="PyrdxlP-dep_Trfase_small"/>
</dbReference>
<dbReference type="CDD" id="cd00616">
    <property type="entry name" value="AHBA_syn"/>
    <property type="match status" value="1"/>
</dbReference>
<dbReference type="PANTHER" id="PTHR30244:SF36">
    <property type="entry name" value="3-OXO-GLUCOSE-6-PHOSPHATE:GLUTAMATE AMINOTRANSFERASE"/>
    <property type="match status" value="1"/>
</dbReference>